<dbReference type="PATRIC" id="fig|1459.3.peg.3354"/>
<accession>A0A0M0GF63</accession>
<organism evidence="1 2">
    <name type="scientific">Sporosarcina globispora</name>
    <name type="common">Bacillus globisporus</name>
    <dbReference type="NCBI Taxonomy" id="1459"/>
    <lineage>
        <taxon>Bacteria</taxon>
        <taxon>Bacillati</taxon>
        <taxon>Bacillota</taxon>
        <taxon>Bacilli</taxon>
        <taxon>Bacillales</taxon>
        <taxon>Caryophanaceae</taxon>
        <taxon>Sporosarcina</taxon>
    </lineage>
</organism>
<sequence length="444" mass="50469">MKKKVVAIGPQDVIDQVQTVGKAYHEIILLSAPYNHEQETLDIVKKHTNEADIFLFAGTIPYQIAKKHQITDKPMVFIPLTGTALYRTLFKIITETEFNPIHTPFRFSMDTLDEEEMQECLDELEIHPKEIFQNTSQKKGELVNFHNELWTSNKIDVAITCVKSVYETLKSLGVLVYRVIPTKSAIRTSLQKVLLEEKALRKSNTQIAIGILHFNNLFTSSHLSEYKTKRKKAVLENLLIDFGEEAQAIFDWSDRDEVRFITTRGAIERVTQRYKKIPLLNEIAMKIELEASLGVGFGHTANEAEINAREALIKAQSNKPSCFVVDLEGTVYGPIGQDKQLQYSLRSNDPLLIHLAKTAGLSIATINKLFSFCENFGCKNITALDLANGLDLTIRSARRILNTLERNELAVIVGEEQPIHRGRPRHLYEIQMLEEYKNMKGAPF</sequence>
<dbReference type="EMBL" id="LGUF01000007">
    <property type="protein sequence ID" value="KON88071.1"/>
    <property type="molecule type" value="Genomic_DNA"/>
</dbReference>
<protein>
    <recommendedName>
        <fullName evidence="3">Transcriptional regulator</fullName>
    </recommendedName>
</protein>
<dbReference type="AlphaFoldDB" id="A0A0M0GF63"/>
<dbReference type="Gene3D" id="3.30.70.270">
    <property type="match status" value="1"/>
</dbReference>
<proteinExistence type="predicted"/>
<evidence type="ECO:0008006" key="3">
    <source>
        <dbReference type="Google" id="ProtNLM"/>
    </source>
</evidence>
<dbReference type="RefSeq" id="WP_053435440.1">
    <property type="nucleotide sequence ID" value="NZ_LGUF01000007.1"/>
</dbReference>
<dbReference type="STRING" id="1459.AF332_15465"/>
<keyword evidence="2" id="KW-1185">Reference proteome</keyword>
<gene>
    <name evidence="1" type="ORF">AF332_15465</name>
</gene>
<evidence type="ECO:0000313" key="2">
    <source>
        <dbReference type="Proteomes" id="UP000037109"/>
    </source>
</evidence>
<evidence type="ECO:0000313" key="1">
    <source>
        <dbReference type="EMBL" id="KON88071.1"/>
    </source>
</evidence>
<comment type="caution">
    <text evidence="1">The sequence shown here is derived from an EMBL/GenBank/DDBJ whole genome shotgun (WGS) entry which is preliminary data.</text>
</comment>
<reference evidence="2" key="1">
    <citation type="submission" date="2015-07" db="EMBL/GenBank/DDBJ databases">
        <title>Fjat-10036 dsm4.</title>
        <authorList>
            <person name="Liu B."/>
            <person name="Wang J."/>
            <person name="Zhu Y."/>
            <person name="Liu G."/>
            <person name="Chen Q."/>
            <person name="Chen Z."/>
            <person name="Lan J."/>
            <person name="Che J."/>
            <person name="Ge C."/>
            <person name="Shi H."/>
            <person name="Pan Z."/>
            <person name="Liu X."/>
        </authorList>
    </citation>
    <scope>NUCLEOTIDE SEQUENCE [LARGE SCALE GENOMIC DNA]</scope>
    <source>
        <strain evidence="2">DSM 4</strain>
    </source>
</reference>
<dbReference type="InterPro" id="IPR043128">
    <property type="entry name" value="Rev_trsase/Diguanyl_cyclase"/>
</dbReference>
<dbReference type="Proteomes" id="UP000037109">
    <property type="component" value="Unassembled WGS sequence"/>
</dbReference>
<dbReference type="OrthoDB" id="4986073at2"/>
<name>A0A0M0GF63_SPOGL</name>